<feature type="region of interest" description="Disordered" evidence="7">
    <location>
        <begin position="1"/>
        <end position="22"/>
    </location>
</feature>
<dbReference type="GO" id="GO:0005829">
    <property type="term" value="C:cytosol"/>
    <property type="evidence" value="ECO:0007669"/>
    <property type="project" value="TreeGrafter"/>
</dbReference>
<proteinExistence type="inferred from homology"/>
<dbReference type="AlphaFoldDB" id="I0IAG2"/>
<gene>
    <name evidence="10" type="ordered locus">PSMK_00910</name>
</gene>
<dbReference type="InterPro" id="IPR048300">
    <property type="entry name" value="TACO1_YebC-like_2nd/3rd_dom"/>
</dbReference>
<dbReference type="NCBIfam" id="NF009044">
    <property type="entry name" value="PRK12378.1"/>
    <property type="match status" value="1"/>
</dbReference>
<dbReference type="Gene3D" id="3.30.70.980">
    <property type="match status" value="2"/>
</dbReference>
<evidence type="ECO:0000256" key="6">
    <source>
        <dbReference type="HAMAP-Rule" id="MF_00693"/>
    </source>
</evidence>
<evidence type="ECO:0000256" key="7">
    <source>
        <dbReference type="SAM" id="MobiDB-lite"/>
    </source>
</evidence>
<feature type="domain" description="TACO1/YebC-like N-terminal" evidence="9">
    <location>
        <begin position="5"/>
        <end position="75"/>
    </location>
</feature>
<feature type="domain" description="TACO1/YebC-like second and third" evidence="8">
    <location>
        <begin position="82"/>
        <end position="236"/>
    </location>
</feature>
<dbReference type="HAMAP" id="MF_00693">
    <property type="entry name" value="Transcrip_reg_TACO1"/>
    <property type="match status" value="1"/>
</dbReference>
<dbReference type="InterPro" id="IPR017856">
    <property type="entry name" value="Integrase-like_N"/>
</dbReference>
<dbReference type="EMBL" id="AP012338">
    <property type="protein sequence ID" value="BAM02250.1"/>
    <property type="molecule type" value="Genomic_DNA"/>
</dbReference>
<evidence type="ECO:0000256" key="2">
    <source>
        <dbReference type="ARBA" id="ARBA00022490"/>
    </source>
</evidence>
<evidence type="ECO:0000259" key="9">
    <source>
        <dbReference type="Pfam" id="PF20772"/>
    </source>
</evidence>
<comment type="similarity">
    <text evidence="1 6">Belongs to the TACO1 family.</text>
</comment>
<dbReference type="InterPro" id="IPR026564">
    <property type="entry name" value="Transcrip_reg_TACO1-like_dom3"/>
</dbReference>
<reference evidence="10 11" key="1">
    <citation type="submission" date="2012-02" db="EMBL/GenBank/DDBJ databases">
        <title>Complete genome sequence of Phycisphaera mikurensis NBRC 102666.</title>
        <authorList>
            <person name="Ankai A."/>
            <person name="Hosoyama A."/>
            <person name="Terui Y."/>
            <person name="Sekine M."/>
            <person name="Fukai R."/>
            <person name="Kato Y."/>
            <person name="Nakamura S."/>
            <person name="Yamada-Narita S."/>
            <person name="Kawakoshi A."/>
            <person name="Fukunaga Y."/>
            <person name="Yamazaki S."/>
            <person name="Fujita N."/>
        </authorList>
    </citation>
    <scope>NUCLEOTIDE SEQUENCE [LARGE SCALE GENOMIC DNA]</scope>
    <source>
        <strain evidence="11">NBRC 102666 / KCTC 22515 / FYK2301M01</strain>
    </source>
</reference>
<protein>
    <recommendedName>
        <fullName evidence="6">Probable transcriptional regulatory protein PSMK_00910</fullName>
    </recommendedName>
</protein>
<dbReference type="Proteomes" id="UP000007881">
    <property type="component" value="Chromosome"/>
</dbReference>
<dbReference type="Gene3D" id="1.10.10.200">
    <property type="match status" value="1"/>
</dbReference>
<evidence type="ECO:0000256" key="3">
    <source>
        <dbReference type="ARBA" id="ARBA00023015"/>
    </source>
</evidence>
<dbReference type="Pfam" id="PF20772">
    <property type="entry name" value="TACO1_YebC_N"/>
    <property type="match status" value="1"/>
</dbReference>
<dbReference type="InterPro" id="IPR029072">
    <property type="entry name" value="YebC-like"/>
</dbReference>
<keyword evidence="3 6" id="KW-0805">Transcription regulation</keyword>
<comment type="subcellular location">
    <subcellularLocation>
        <location evidence="6">Cytoplasm</location>
    </subcellularLocation>
</comment>
<dbReference type="KEGG" id="phm:PSMK_00910"/>
<evidence type="ECO:0000259" key="8">
    <source>
        <dbReference type="Pfam" id="PF01709"/>
    </source>
</evidence>
<accession>I0IAG2</accession>
<keyword evidence="11" id="KW-1185">Reference proteome</keyword>
<evidence type="ECO:0000313" key="11">
    <source>
        <dbReference type="Proteomes" id="UP000007881"/>
    </source>
</evidence>
<dbReference type="GO" id="GO:0003677">
    <property type="term" value="F:DNA binding"/>
    <property type="evidence" value="ECO:0007669"/>
    <property type="project" value="UniProtKB-UniRule"/>
</dbReference>
<dbReference type="PANTHER" id="PTHR12532:SF0">
    <property type="entry name" value="TRANSLATIONAL ACTIVATOR OF CYTOCHROME C OXIDASE 1"/>
    <property type="match status" value="1"/>
</dbReference>
<organism evidence="10 11">
    <name type="scientific">Phycisphaera mikurensis (strain NBRC 102666 / KCTC 22515 / FYK2301M01)</name>
    <dbReference type="NCBI Taxonomy" id="1142394"/>
    <lineage>
        <taxon>Bacteria</taxon>
        <taxon>Pseudomonadati</taxon>
        <taxon>Planctomycetota</taxon>
        <taxon>Phycisphaerae</taxon>
        <taxon>Phycisphaerales</taxon>
        <taxon>Phycisphaeraceae</taxon>
        <taxon>Phycisphaera</taxon>
    </lineage>
</organism>
<sequence length="238" mass="25881">MAGHSKWANIKHRKARQDAKRSKIWSKCSRAIIVAAKHGGGDPDQNLTLRYAVDEAKAANMPKDTIAKAIEKGAGGSDGDDYEEVVYEGYGPAGVAVYVETLTDNRNRTVPELRKMFEKCGGNLASAGSVAFTFERKGELFVDGAKADEEKIMDVVLEAGAEDVEDADGAWRITTAVEDFHRVRAALEAAGLTPDQAGLPMLPLNVVELDGEQAEKTERFLDELDDHDDVQKVYANNA</sequence>
<dbReference type="OrthoDB" id="9781053at2"/>
<dbReference type="NCBIfam" id="TIGR01033">
    <property type="entry name" value="YebC/PmpR family DNA-binding transcriptional regulator"/>
    <property type="match status" value="1"/>
</dbReference>
<dbReference type="STRING" id="1142394.PSMK_00910"/>
<keyword evidence="2 6" id="KW-0963">Cytoplasm</keyword>
<dbReference type="HOGENOM" id="CLU_062974_2_2_0"/>
<name>I0IAG2_PHYMF</name>
<evidence type="ECO:0000256" key="4">
    <source>
        <dbReference type="ARBA" id="ARBA00023125"/>
    </source>
</evidence>
<dbReference type="SUPFAM" id="SSF75625">
    <property type="entry name" value="YebC-like"/>
    <property type="match status" value="1"/>
</dbReference>
<keyword evidence="5 6" id="KW-0804">Transcription</keyword>
<evidence type="ECO:0000256" key="1">
    <source>
        <dbReference type="ARBA" id="ARBA00008724"/>
    </source>
</evidence>
<dbReference type="InterPro" id="IPR049083">
    <property type="entry name" value="TACO1_YebC_N"/>
</dbReference>
<keyword evidence="4 6" id="KW-0238">DNA-binding</keyword>
<evidence type="ECO:0000313" key="10">
    <source>
        <dbReference type="EMBL" id="BAM02250.1"/>
    </source>
</evidence>
<dbReference type="InterPro" id="IPR002876">
    <property type="entry name" value="Transcrip_reg_TACO1-like"/>
</dbReference>
<dbReference type="FunFam" id="1.10.10.200:FF:000002">
    <property type="entry name" value="Probable transcriptional regulatory protein CLM62_37755"/>
    <property type="match status" value="1"/>
</dbReference>
<dbReference type="eggNOG" id="COG0217">
    <property type="taxonomic scope" value="Bacteria"/>
</dbReference>
<dbReference type="RefSeq" id="WP_014435470.1">
    <property type="nucleotide sequence ID" value="NC_017080.1"/>
</dbReference>
<dbReference type="FunFam" id="3.30.70.980:FF:000002">
    <property type="entry name" value="Probable transcriptional regulatory protein YebC"/>
    <property type="match status" value="1"/>
</dbReference>
<dbReference type="GO" id="GO:0006355">
    <property type="term" value="P:regulation of DNA-templated transcription"/>
    <property type="evidence" value="ECO:0007669"/>
    <property type="project" value="UniProtKB-UniRule"/>
</dbReference>
<dbReference type="NCBIfam" id="NF001030">
    <property type="entry name" value="PRK00110.1"/>
    <property type="match status" value="1"/>
</dbReference>
<dbReference type="Pfam" id="PF01709">
    <property type="entry name" value="Transcrip_reg"/>
    <property type="match status" value="1"/>
</dbReference>
<dbReference type="PANTHER" id="PTHR12532">
    <property type="entry name" value="TRANSLATIONAL ACTIVATOR OF CYTOCHROME C OXIDASE 1"/>
    <property type="match status" value="1"/>
</dbReference>
<evidence type="ECO:0000256" key="5">
    <source>
        <dbReference type="ARBA" id="ARBA00023163"/>
    </source>
</evidence>